<dbReference type="AlphaFoldDB" id="A0A1M6GD59"/>
<protein>
    <submittedName>
        <fullName evidence="1">Uncharacterized protein</fullName>
    </submittedName>
</protein>
<dbReference type="InterPro" id="IPR009078">
    <property type="entry name" value="Ferritin-like_SF"/>
</dbReference>
<gene>
    <name evidence="1" type="ORF">SAMN02745176_02319</name>
</gene>
<sequence length="67" mass="7616">MNNNPQIEAKNLSILEDQLNYEALAVKKYRQAAQQCTNQELTTICNDAAAKHKAHFDQLLGYLNSHK</sequence>
<keyword evidence="2" id="KW-1185">Reference proteome</keyword>
<dbReference type="Gene3D" id="6.10.140.1960">
    <property type="match status" value="1"/>
</dbReference>
<organism evidence="1 2">
    <name type="scientific">Lutispora thermophila DSM 19022</name>
    <dbReference type="NCBI Taxonomy" id="1122184"/>
    <lineage>
        <taxon>Bacteria</taxon>
        <taxon>Bacillati</taxon>
        <taxon>Bacillota</taxon>
        <taxon>Clostridia</taxon>
        <taxon>Lutisporales</taxon>
        <taxon>Lutisporaceae</taxon>
        <taxon>Lutispora</taxon>
    </lineage>
</organism>
<evidence type="ECO:0000313" key="2">
    <source>
        <dbReference type="Proteomes" id="UP000184442"/>
    </source>
</evidence>
<dbReference type="SUPFAM" id="SSF47240">
    <property type="entry name" value="Ferritin-like"/>
    <property type="match status" value="1"/>
</dbReference>
<dbReference type="Proteomes" id="UP000184442">
    <property type="component" value="Unassembled WGS sequence"/>
</dbReference>
<proteinExistence type="predicted"/>
<accession>A0A1M6GD59</accession>
<evidence type="ECO:0000313" key="1">
    <source>
        <dbReference type="EMBL" id="SHJ07873.1"/>
    </source>
</evidence>
<reference evidence="1 2" key="1">
    <citation type="submission" date="2016-11" db="EMBL/GenBank/DDBJ databases">
        <authorList>
            <person name="Jaros S."/>
            <person name="Januszkiewicz K."/>
            <person name="Wedrychowicz H."/>
        </authorList>
    </citation>
    <scope>NUCLEOTIDE SEQUENCE [LARGE SCALE GENOMIC DNA]</scope>
    <source>
        <strain evidence="1 2">DSM 19022</strain>
    </source>
</reference>
<dbReference type="EMBL" id="FQZS01000015">
    <property type="protein sequence ID" value="SHJ07873.1"/>
    <property type="molecule type" value="Genomic_DNA"/>
</dbReference>
<dbReference type="RefSeq" id="WP_073026364.1">
    <property type="nucleotide sequence ID" value="NZ_FQZS01000015.1"/>
</dbReference>
<name>A0A1M6GD59_9FIRM</name>
<dbReference type="STRING" id="1122184.SAMN02745176_02319"/>